<protein>
    <submittedName>
        <fullName evidence="1">18092_t:CDS:1</fullName>
    </submittedName>
</protein>
<organism evidence="1 2">
    <name type="scientific">Racocetra fulgida</name>
    <dbReference type="NCBI Taxonomy" id="60492"/>
    <lineage>
        <taxon>Eukaryota</taxon>
        <taxon>Fungi</taxon>
        <taxon>Fungi incertae sedis</taxon>
        <taxon>Mucoromycota</taxon>
        <taxon>Glomeromycotina</taxon>
        <taxon>Glomeromycetes</taxon>
        <taxon>Diversisporales</taxon>
        <taxon>Gigasporaceae</taxon>
        <taxon>Racocetra</taxon>
    </lineage>
</organism>
<keyword evidence="2" id="KW-1185">Reference proteome</keyword>
<comment type="caution">
    <text evidence="1">The sequence shown here is derived from an EMBL/GenBank/DDBJ whole genome shotgun (WGS) entry which is preliminary data.</text>
</comment>
<dbReference type="SUPFAM" id="SSF50370">
    <property type="entry name" value="Ricin B-like lectins"/>
    <property type="match status" value="1"/>
</dbReference>
<dbReference type="OrthoDB" id="2374313at2759"/>
<proteinExistence type="predicted"/>
<gene>
    <name evidence="1" type="ORF">RFULGI_LOCUS850</name>
</gene>
<sequence length="588" mass="67351">MDALIPNNYVHITGGKDLEITTGIPCKITNEGHYLDNGGGTYGSYVTLRGNSYDRNDPNYSRQIWFIVESTNFGKYRISSNGNYLDTFGGANASECRMSYENHCDNPYYSRQLWTFLNQNISESEKVQIQNLSNKCYLDNWANQYSIVRFSSYFNKPTDSFYSRQLWKFEIADYKLKAEIEAFKYDKKINNLDSYATKVSSTIFASRNQSHSGSCKIELTLSEKTHNITTWSFNKSKEITFLNKLDVDIKAEYAGVKGNLPEVIEWDNKTTSLETIKKIKLDETNVSGKYSIVIQNKEEVEVKIIWHKINLDIQFTATAKIKGFSDRLRKNGSIAKMEQVDVNALLCFLSNSGFEGTIIGTEGNNILAEITGNVNIQGALKYEIENQIYDEWKKRIPVLDKYFCNEDKENKTANQLSSRCESAIYQLALTSKYNNLISNIWDALKKGVAYVMDKNPTVKEYTDVTIKNMRPDLLVWIKNILVFKAEEKAEYSNFDGARQGLLEKMGNWNNSFYGPVPYLLSYAAGGKALHFSDFEILKEAYTAISKSKYAVFAKREPQLKASRGFSQTYFVQLTPVCHKRLPHNEREL</sequence>
<name>A0A9N8VYL1_9GLOM</name>
<dbReference type="AlphaFoldDB" id="A0A9N8VYL1"/>
<dbReference type="InterPro" id="IPR035992">
    <property type="entry name" value="Ricin_B-like_lectins"/>
</dbReference>
<dbReference type="Gene3D" id="2.170.15.10">
    <property type="entry name" value="Proaerolysin, chain A, domain 3"/>
    <property type="match status" value="1"/>
</dbReference>
<evidence type="ECO:0000313" key="2">
    <source>
        <dbReference type="Proteomes" id="UP000789396"/>
    </source>
</evidence>
<reference evidence="1" key="1">
    <citation type="submission" date="2021-06" db="EMBL/GenBank/DDBJ databases">
        <authorList>
            <person name="Kallberg Y."/>
            <person name="Tangrot J."/>
            <person name="Rosling A."/>
        </authorList>
    </citation>
    <scope>NUCLEOTIDE SEQUENCE</scope>
    <source>
        <strain evidence="1">IN212</strain>
    </source>
</reference>
<accession>A0A9N8VYL1</accession>
<dbReference type="EMBL" id="CAJVPZ010000424">
    <property type="protein sequence ID" value="CAG8464879.1"/>
    <property type="molecule type" value="Genomic_DNA"/>
</dbReference>
<dbReference type="Proteomes" id="UP000789396">
    <property type="component" value="Unassembled WGS sequence"/>
</dbReference>
<evidence type="ECO:0000313" key="1">
    <source>
        <dbReference type="EMBL" id="CAG8464879.1"/>
    </source>
</evidence>